<proteinExistence type="predicted"/>
<accession>A0ACC6PBZ6</accession>
<dbReference type="Proteomes" id="UP001380953">
    <property type="component" value="Unassembled WGS sequence"/>
</dbReference>
<comment type="caution">
    <text evidence="1">The sequence shown here is derived from an EMBL/GenBank/DDBJ whole genome shotgun (WGS) entry which is preliminary data.</text>
</comment>
<dbReference type="EMBL" id="JBBKAR010000033">
    <property type="protein sequence ID" value="MEJ8304459.1"/>
    <property type="molecule type" value="Genomic_DNA"/>
</dbReference>
<organism evidence="1 2">
    <name type="scientific">Saccharibacillus sacchari</name>
    <dbReference type="NCBI Taxonomy" id="456493"/>
    <lineage>
        <taxon>Bacteria</taxon>
        <taxon>Bacillati</taxon>
        <taxon>Bacillota</taxon>
        <taxon>Bacilli</taxon>
        <taxon>Bacillales</taxon>
        <taxon>Paenibacillaceae</taxon>
        <taxon>Saccharibacillus</taxon>
    </lineage>
</organism>
<protein>
    <submittedName>
        <fullName evidence="1">ATP-grasp domain-containing protein</fullName>
    </submittedName>
</protein>
<evidence type="ECO:0000313" key="1">
    <source>
        <dbReference type="EMBL" id="MEJ8304459.1"/>
    </source>
</evidence>
<evidence type="ECO:0000313" key="2">
    <source>
        <dbReference type="Proteomes" id="UP001380953"/>
    </source>
</evidence>
<gene>
    <name evidence="1" type="ORF">WKI47_11195</name>
</gene>
<keyword evidence="2" id="KW-1185">Reference proteome</keyword>
<name>A0ACC6PBZ6_9BACL</name>
<sequence length="323" mass="37000">MTFTVLFVSAPMSPKEVDDSYADEYRSAAEAGFDTGLIHLETLLLDRDPRKAVKRIAERSELQSALYRGWMLRPSEYEDLYAALLKRNLRLIHTPEQYRHTHHLPESYAKIEQVTPKSIWFPLPDPVSMEAAESLSVEAVRLFENKPVIVKDYVKSRKHEWDEACYIPDALDEQRVRRTVRRFLELQGSELNEGLVFRAFAELEVLSRHPLSGMPLSREIRVFVLDGQPVFVSTYWEAGEDEEFNAALQQFLPVIQTIESRFFTIDFAKTRSGPWIVLELGDGQTAGLPDDTDTDSFYRQLAQGLNIGGQETERGADDESKPQ</sequence>
<reference evidence="1" key="1">
    <citation type="submission" date="2024-03" db="EMBL/GenBank/DDBJ databases">
        <title>Whole genome sequecning of epiphytes from Marcgravia umbellata leaves.</title>
        <authorList>
            <person name="Kumar G."/>
            <person name="Savka M.A."/>
        </authorList>
    </citation>
    <scope>NUCLEOTIDE SEQUENCE</scope>
    <source>
        <strain evidence="1">RIT_BL5</strain>
    </source>
</reference>